<dbReference type="Proteomes" id="UP000609879">
    <property type="component" value="Unassembled WGS sequence"/>
</dbReference>
<evidence type="ECO:0000313" key="3">
    <source>
        <dbReference type="Proteomes" id="UP000609879"/>
    </source>
</evidence>
<sequence length="78" mass="8175">MKGEAGTASLMTDDRIGRRAADLLPEEQAGGGSADPRAQAEAILAESDEREEQPGAAPDSFLERRSSGEASETGEITR</sequence>
<gene>
    <name evidence="2" type="ORF">Ade02nite_22560</name>
</gene>
<keyword evidence="3" id="KW-1185">Reference proteome</keyword>
<feature type="compositionally biased region" description="Basic and acidic residues" evidence="1">
    <location>
        <begin position="12"/>
        <end position="21"/>
    </location>
</feature>
<protein>
    <submittedName>
        <fullName evidence="2">Uncharacterized protein</fullName>
    </submittedName>
</protein>
<evidence type="ECO:0000256" key="1">
    <source>
        <dbReference type="SAM" id="MobiDB-lite"/>
    </source>
</evidence>
<dbReference type="EMBL" id="BOMI01000037">
    <property type="protein sequence ID" value="GID73615.1"/>
    <property type="molecule type" value="Genomic_DNA"/>
</dbReference>
<comment type="caution">
    <text evidence="2">The sequence shown here is derived from an EMBL/GenBank/DDBJ whole genome shotgun (WGS) entry which is preliminary data.</text>
</comment>
<organism evidence="2 3">
    <name type="scientific">Paractinoplanes deccanensis</name>
    <dbReference type="NCBI Taxonomy" id="113561"/>
    <lineage>
        <taxon>Bacteria</taxon>
        <taxon>Bacillati</taxon>
        <taxon>Actinomycetota</taxon>
        <taxon>Actinomycetes</taxon>
        <taxon>Micromonosporales</taxon>
        <taxon>Micromonosporaceae</taxon>
        <taxon>Paractinoplanes</taxon>
    </lineage>
</organism>
<proteinExistence type="predicted"/>
<accession>A0ABQ3Y0V7</accession>
<feature type="compositionally biased region" description="Polar residues" evidence="1">
    <location>
        <begin position="68"/>
        <end position="78"/>
    </location>
</feature>
<name>A0ABQ3Y0V7_9ACTN</name>
<feature type="region of interest" description="Disordered" evidence="1">
    <location>
        <begin position="1"/>
        <end position="78"/>
    </location>
</feature>
<evidence type="ECO:0000313" key="2">
    <source>
        <dbReference type="EMBL" id="GID73615.1"/>
    </source>
</evidence>
<reference evidence="2 3" key="1">
    <citation type="submission" date="2021-01" db="EMBL/GenBank/DDBJ databases">
        <title>Whole genome shotgun sequence of Actinoplanes deccanensis NBRC 13994.</title>
        <authorList>
            <person name="Komaki H."/>
            <person name="Tamura T."/>
        </authorList>
    </citation>
    <scope>NUCLEOTIDE SEQUENCE [LARGE SCALE GENOMIC DNA]</scope>
    <source>
        <strain evidence="2 3">NBRC 13994</strain>
    </source>
</reference>